<dbReference type="Gene3D" id="3.10.20.310">
    <property type="entry name" value="membrane protein fhac"/>
    <property type="match status" value="1"/>
</dbReference>
<dbReference type="GO" id="GO:0008320">
    <property type="term" value="F:protein transmembrane transporter activity"/>
    <property type="evidence" value="ECO:0007669"/>
    <property type="project" value="TreeGrafter"/>
</dbReference>
<protein>
    <submittedName>
        <fullName evidence="12">Hemolysin activation/secretion protein</fullName>
    </submittedName>
</protein>
<dbReference type="HOGENOM" id="CLU_021521_2_0_5"/>
<evidence type="ECO:0000256" key="4">
    <source>
        <dbReference type="ARBA" id="ARBA00022452"/>
    </source>
</evidence>
<dbReference type="PANTHER" id="PTHR34597">
    <property type="entry name" value="SLR1661 PROTEIN"/>
    <property type="match status" value="1"/>
</dbReference>
<feature type="compositionally biased region" description="Basic and acidic residues" evidence="9">
    <location>
        <begin position="300"/>
        <end position="313"/>
    </location>
</feature>
<dbReference type="Pfam" id="PF08479">
    <property type="entry name" value="POTRA_2"/>
    <property type="match status" value="1"/>
</dbReference>
<dbReference type="InterPro" id="IPR005565">
    <property type="entry name" value="Hemolysn_activator_HlyB_C"/>
</dbReference>
<proteinExistence type="inferred from homology"/>
<evidence type="ECO:0000313" key="12">
    <source>
        <dbReference type="EMBL" id="BAE52576.1"/>
    </source>
</evidence>
<keyword evidence="7" id="KW-0472">Membrane</keyword>
<dbReference type="AlphaFoldDB" id="Q2W0P9"/>
<evidence type="ECO:0000256" key="7">
    <source>
        <dbReference type="ARBA" id="ARBA00023136"/>
    </source>
</evidence>
<keyword evidence="4" id="KW-1134">Transmembrane beta strand</keyword>
<keyword evidence="3" id="KW-0813">Transport</keyword>
<dbReference type="KEGG" id="mag:amb3772"/>
<evidence type="ECO:0000313" key="13">
    <source>
        <dbReference type="Proteomes" id="UP000007058"/>
    </source>
</evidence>
<keyword evidence="6" id="KW-0653">Protein transport</keyword>
<comment type="subcellular location">
    <subcellularLocation>
        <location evidence="1">Cell outer membrane</location>
    </subcellularLocation>
</comment>
<dbReference type="Pfam" id="PF03865">
    <property type="entry name" value="ShlB"/>
    <property type="match status" value="1"/>
</dbReference>
<keyword evidence="13" id="KW-1185">Reference proteome</keyword>
<gene>
    <name evidence="12" type="ordered locus">amb3772</name>
</gene>
<dbReference type="Gene3D" id="2.40.160.50">
    <property type="entry name" value="membrane protein fhac: a member of the omp85/tpsb transporter family"/>
    <property type="match status" value="1"/>
</dbReference>
<keyword evidence="5" id="KW-0812">Transmembrane</keyword>
<evidence type="ECO:0000259" key="11">
    <source>
        <dbReference type="PROSITE" id="PS51779"/>
    </source>
</evidence>
<dbReference type="PROSITE" id="PS51779">
    <property type="entry name" value="POTRA"/>
    <property type="match status" value="1"/>
</dbReference>
<evidence type="ECO:0000256" key="6">
    <source>
        <dbReference type="ARBA" id="ARBA00022927"/>
    </source>
</evidence>
<dbReference type="InterPro" id="IPR034746">
    <property type="entry name" value="POTRA"/>
</dbReference>
<evidence type="ECO:0000256" key="5">
    <source>
        <dbReference type="ARBA" id="ARBA00022692"/>
    </source>
</evidence>
<dbReference type="InterPro" id="IPR013686">
    <property type="entry name" value="Polypept-transport_assoc_ShlB"/>
</dbReference>
<dbReference type="GO" id="GO:0098046">
    <property type="term" value="C:type V protein secretion system complex"/>
    <property type="evidence" value="ECO:0007669"/>
    <property type="project" value="TreeGrafter"/>
</dbReference>
<feature type="region of interest" description="Disordered" evidence="9">
    <location>
        <begin position="289"/>
        <end position="313"/>
    </location>
</feature>
<dbReference type="InterPro" id="IPR051544">
    <property type="entry name" value="TPS_OM_transporter"/>
</dbReference>
<dbReference type="PANTHER" id="PTHR34597:SF6">
    <property type="entry name" value="BLR6126 PROTEIN"/>
    <property type="match status" value="1"/>
</dbReference>
<reference evidence="12 13" key="1">
    <citation type="journal article" date="2005" name="DNA Res.">
        <title>Complete genome sequence of the facultative anaerobic magnetotactic bacterium Magnetospirillum sp. strain AMB-1.</title>
        <authorList>
            <person name="Matsunaga T."/>
            <person name="Okamura Y."/>
            <person name="Fukuda Y."/>
            <person name="Wahyudi A.T."/>
            <person name="Murase Y."/>
            <person name="Takeyama H."/>
        </authorList>
    </citation>
    <scope>NUCLEOTIDE SEQUENCE [LARGE SCALE GENOMIC DNA]</scope>
    <source>
        <strain evidence="13">ATCC 700264 / AMB-1</strain>
    </source>
</reference>
<evidence type="ECO:0000256" key="2">
    <source>
        <dbReference type="ARBA" id="ARBA00009055"/>
    </source>
</evidence>
<keyword evidence="10" id="KW-0732">Signal</keyword>
<dbReference type="GO" id="GO:0046819">
    <property type="term" value="P:protein secretion by the type V secretion system"/>
    <property type="evidence" value="ECO:0007669"/>
    <property type="project" value="TreeGrafter"/>
</dbReference>
<dbReference type="GO" id="GO:0009279">
    <property type="term" value="C:cell outer membrane"/>
    <property type="evidence" value="ECO:0007669"/>
    <property type="project" value="UniProtKB-SubCell"/>
</dbReference>
<comment type="similarity">
    <text evidence="2">Belongs to the TPS (TC 1.B.20) family.</text>
</comment>
<evidence type="ECO:0000256" key="3">
    <source>
        <dbReference type="ARBA" id="ARBA00022448"/>
    </source>
</evidence>
<feature type="domain" description="POTRA" evidence="11">
    <location>
        <begin position="76"/>
        <end position="151"/>
    </location>
</feature>
<name>Q2W0P9_PARM1</name>
<evidence type="ECO:0000256" key="1">
    <source>
        <dbReference type="ARBA" id="ARBA00004442"/>
    </source>
</evidence>
<sequence length="568" mass="62340">MTYRHRTSRALGTSVCLTVLAIAPSAMAQANFSAGDDPGRIEKRFEQPRKPQSVIEPQAPEVDEQLPPEESDKIIFTLNDVAIEGATVFPVSDLSNFHADKVGKEVSLTEIYKLADEITAKYRNAGYILSKAIVPPQRIADGNIALRVVEGHVNEVLIEGEANGRAALFHEWGERIKESKPLDNKVLERYSLLANDLPGVKAKAVLRPSETVPGASDVVFIVEHKYVDMSATFDNRGTKTSGPQEYTLGAGLNSVLGLHEKTSVNWINTTDKRELRYLSIQHDEVLNSEGTKLTLSGNRSRGEPGESLRDLEQRSRNVTLSAALTHPFIRTRAENFSLSAGFTSRDSRSEQLGQLSSSDHTRAFKIGGSYDFSDSLDGVNLFAIDLYRGIDGLGATRYEYGLKSRARGRADFTKLTLDASRTQQLPNQFALIIGMTGQWSANALLTSEEFGYGGSQYGRAYDSSEITGDNGVAGKLELQYTNQVEDIGLKYYQPFIFYDAGLTHDRDPVNTNAVRTGTSAGIGIRFGLTDYFSGSLEIDKPLTRPVSANLPGGKGKEPRLFFSISARY</sequence>
<feature type="signal peptide" evidence="10">
    <location>
        <begin position="1"/>
        <end position="28"/>
    </location>
</feature>
<evidence type="ECO:0000256" key="9">
    <source>
        <dbReference type="SAM" id="MobiDB-lite"/>
    </source>
</evidence>
<feature type="chain" id="PRO_5004218089" evidence="10">
    <location>
        <begin position="29"/>
        <end position="568"/>
    </location>
</feature>
<dbReference type="EMBL" id="AP007255">
    <property type="protein sequence ID" value="BAE52576.1"/>
    <property type="molecule type" value="Genomic_DNA"/>
</dbReference>
<feature type="region of interest" description="Disordered" evidence="9">
    <location>
        <begin position="47"/>
        <end position="67"/>
    </location>
</feature>
<keyword evidence="8" id="KW-0998">Cell outer membrane</keyword>
<accession>Q2W0P9</accession>
<organism evidence="12 13">
    <name type="scientific">Paramagnetospirillum magneticum (strain ATCC 700264 / AMB-1)</name>
    <name type="common">Magnetospirillum magneticum</name>
    <dbReference type="NCBI Taxonomy" id="342108"/>
    <lineage>
        <taxon>Bacteria</taxon>
        <taxon>Pseudomonadati</taxon>
        <taxon>Pseudomonadota</taxon>
        <taxon>Alphaproteobacteria</taxon>
        <taxon>Rhodospirillales</taxon>
        <taxon>Magnetospirillaceae</taxon>
        <taxon>Paramagnetospirillum</taxon>
    </lineage>
</organism>
<dbReference type="STRING" id="342108.amb3772"/>
<evidence type="ECO:0000256" key="8">
    <source>
        <dbReference type="ARBA" id="ARBA00023237"/>
    </source>
</evidence>
<feature type="compositionally biased region" description="Polar residues" evidence="9">
    <location>
        <begin position="289"/>
        <end position="299"/>
    </location>
</feature>
<dbReference type="Proteomes" id="UP000007058">
    <property type="component" value="Chromosome"/>
</dbReference>
<evidence type="ECO:0000256" key="10">
    <source>
        <dbReference type="SAM" id="SignalP"/>
    </source>
</evidence>